<organism evidence="2 3">
    <name type="scientific">Microbacterium invictum</name>
    <dbReference type="NCBI Taxonomy" id="515415"/>
    <lineage>
        <taxon>Bacteria</taxon>
        <taxon>Bacillati</taxon>
        <taxon>Actinomycetota</taxon>
        <taxon>Actinomycetes</taxon>
        <taxon>Micrococcales</taxon>
        <taxon>Microbacteriaceae</taxon>
        <taxon>Microbacterium</taxon>
    </lineage>
</organism>
<dbReference type="Proteomes" id="UP001324533">
    <property type="component" value="Chromosome"/>
</dbReference>
<gene>
    <name evidence="2" type="ORF">T9R20_04355</name>
</gene>
<evidence type="ECO:0008006" key="4">
    <source>
        <dbReference type="Google" id="ProtNLM"/>
    </source>
</evidence>
<keyword evidence="1" id="KW-0812">Transmembrane</keyword>
<dbReference type="RefSeq" id="WP_322411324.1">
    <property type="nucleotide sequence ID" value="NZ_CP139779.1"/>
</dbReference>
<dbReference type="EMBL" id="CP139779">
    <property type="protein sequence ID" value="WQB71206.1"/>
    <property type="molecule type" value="Genomic_DNA"/>
</dbReference>
<feature type="transmembrane region" description="Helical" evidence="1">
    <location>
        <begin position="64"/>
        <end position="82"/>
    </location>
</feature>
<accession>A0ABZ0VEV8</accession>
<keyword evidence="3" id="KW-1185">Reference proteome</keyword>
<feature type="transmembrane region" description="Helical" evidence="1">
    <location>
        <begin position="102"/>
        <end position="122"/>
    </location>
</feature>
<reference evidence="2 3" key="1">
    <citation type="submission" date="2023-06" db="EMBL/GenBank/DDBJ databases">
        <title>Rock-solubilizing bacteria, Microbacterium invictum, promotes re-establishment of vegetation in rocky wasteland by accelerating rock bio-weathering and reshaping soil bacterial community.</title>
        <authorList>
            <person name="Liu C."/>
        </authorList>
    </citation>
    <scope>NUCLEOTIDE SEQUENCE [LARGE SCALE GENOMIC DNA]</scope>
    <source>
        <strain evidence="2 3">X-18</strain>
    </source>
</reference>
<keyword evidence="1" id="KW-1133">Transmembrane helix</keyword>
<sequence>MGTHSSVTGGRSTVVRALHDLGLAAWFGGTLMGAVGLNGGAAAARDGSERLRISSAGWARWAPVQLAAMIVHGVGGVGLILANRARLAGQPEARTNTVIKAVVTAAAIVATVYTGMLGAYIARHADEGGEGVTEPGPEASDTLASAQRQQRIAQWTLPALTAVLIVLSAQQGEQQRPVVGILQRIANR</sequence>
<evidence type="ECO:0000313" key="3">
    <source>
        <dbReference type="Proteomes" id="UP001324533"/>
    </source>
</evidence>
<proteinExistence type="predicted"/>
<evidence type="ECO:0000313" key="2">
    <source>
        <dbReference type="EMBL" id="WQB71206.1"/>
    </source>
</evidence>
<feature type="transmembrane region" description="Helical" evidence="1">
    <location>
        <begin position="152"/>
        <end position="169"/>
    </location>
</feature>
<protein>
    <recommendedName>
        <fullName evidence="4">Integral membrane protein</fullName>
    </recommendedName>
</protein>
<name>A0ABZ0VEV8_9MICO</name>
<evidence type="ECO:0000256" key="1">
    <source>
        <dbReference type="SAM" id="Phobius"/>
    </source>
</evidence>
<keyword evidence="1" id="KW-0472">Membrane</keyword>
<feature type="transmembrane region" description="Helical" evidence="1">
    <location>
        <begin position="21"/>
        <end position="44"/>
    </location>
</feature>